<evidence type="ECO:0000313" key="2">
    <source>
        <dbReference type="Proteomes" id="UP001227268"/>
    </source>
</evidence>
<protein>
    <submittedName>
        <fullName evidence="1">Uncharacterized protein</fullName>
    </submittedName>
</protein>
<proteinExistence type="predicted"/>
<sequence>MDIAAKRKPTTPAAVASDSFGSPPGNRHIFPPTLHRSHPSSASITSSNGGGRPAIPTTQTSYVNVGSVSPPAGRAELHNAFANGWQLQQSPQQPQHSPNPGMPHSQNSQRLPSFSMHPFLSGAGGTAPQVNHATMSSSPSGLASSGFPSPVLSHNVSFTSVDQALPAVRVQGLGHHPSATASAVAAAVFPQGQRSRSRRSSVGLAVSVSLASRSRSHTPIGSPPTSPSRRVSREIGRGPQAQLDRILASAGTTGLGLTAKDRESRGPHDKTAKAPLGDNVFEFTDFGWDEAFEDDDDDMFVGGDGFDGNNRRLVDLVTEEAEDESRQASLDPRLKGGISIGGYHRTEGLKSRTASRRSQLTQHRDDATLINSDSARPEHKNDILPLGFKFGAGLPFQGEIIENVDPVGSLRSRGKEVPGATCARFNSPRLGHASLAVGKAFEVVRKLGSGSYAMVYLVKEVGGGGQEFALKCLSKQHLEEEALDVQMFEATIHLSLPKHVNIVTLHQTLQTKKWLFLLLEMCPGEDLFYWLEHSRDSPPETVASSQEDHVPHNYHQPPLSSSNLPSSAIPYSTSAMIAGMGSMSLSQSPAFTFSKSHLSNDLHSGSSGHPGTPTTPSLLAAYSANALLSTRRLKLIASMFGQMCQAVALCHDVGVSHRDIKPENFICCDSDELAGTRDNDQHAYDRKRVIVKLTDFGLATTNDISYDVECGSRPYMAYECRNELGPNYKPKPADVWSLGVVLLNMLFHRNPWTDPTPGNRNFEGFMEDPVEFLLTRFTGIGWEVATYLAEKVFTMEVDARVSAAEFGRWSKNLPSMIGGRKAVHNLRLTHLNGGHGNKGSLDFAKSPIEPREASSALSFKPPSTASTLTQTAPRTSSSLKTSSSFHPPNAPIQEWHETEEFMGTETVLTPPPTEQAKPDQLPSSESDAFAAAEHAKAKRKKRGTRSKNKAAQAAATAILTGLSDERQSPDISEKEVVLADLAEASQQFAREISSATGSSNKANVIDLDEFPKLGETEAPATIKKSRWKALIDSSNGNAELQALMKKVQDRDTGSAYRSAPAKLQHLGKKAPNDQRSSTSANSYTPSLSLASSSQLSSYNPTASLPGSSNGPESDNWRRSPLSHEKGKHEDLYRGRDSVIAGHHAKHKDKITRHSSPLSSMTHYEPPHARNTNSNDISGRNDIRTTAPRTPRTDIKQSSHEDAQAVYLEHKTPRPLHQPLVPMAQAGQHSFNPHPSPSATLVDIPSKMNAPLDDRNSKVSHPEVFTGNVPPTKLRAQISSLGKMLSSLKTSKAKE</sequence>
<accession>A0ACC2W819</accession>
<keyword evidence="2" id="KW-1185">Reference proteome</keyword>
<name>A0ACC2W819_9TREE</name>
<comment type="caution">
    <text evidence="1">The sequence shown here is derived from an EMBL/GenBank/DDBJ whole genome shotgun (WGS) entry which is preliminary data.</text>
</comment>
<gene>
    <name evidence="1" type="ORF">QFC21_001030</name>
</gene>
<dbReference type="Proteomes" id="UP001227268">
    <property type="component" value="Unassembled WGS sequence"/>
</dbReference>
<organism evidence="1 2">
    <name type="scientific">Naganishia friedmannii</name>
    <dbReference type="NCBI Taxonomy" id="89922"/>
    <lineage>
        <taxon>Eukaryota</taxon>
        <taxon>Fungi</taxon>
        <taxon>Dikarya</taxon>
        <taxon>Basidiomycota</taxon>
        <taxon>Agaricomycotina</taxon>
        <taxon>Tremellomycetes</taxon>
        <taxon>Filobasidiales</taxon>
        <taxon>Filobasidiaceae</taxon>
        <taxon>Naganishia</taxon>
    </lineage>
</organism>
<dbReference type="EMBL" id="JASBWT010000002">
    <property type="protein sequence ID" value="KAJ9107571.1"/>
    <property type="molecule type" value="Genomic_DNA"/>
</dbReference>
<evidence type="ECO:0000313" key="1">
    <source>
        <dbReference type="EMBL" id="KAJ9107571.1"/>
    </source>
</evidence>
<reference evidence="1" key="1">
    <citation type="submission" date="2023-04" db="EMBL/GenBank/DDBJ databases">
        <title>Draft Genome sequencing of Naganishia species isolated from polar environments using Oxford Nanopore Technology.</title>
        <authorList>
            <person name="Leo P."/>
            <person name="Venkateswaran K."/>
        </authorList>
    </citation>
    <scope>NUCLEOTIDE SEQUENCE</scope>
    <source>
        <strain evidence="1">MNA-CCFEE 5423</strain>
    </source>
</reference>